<dbReference type="GO" id="GO:0022857">
    <property type="term" value="F:transmembrane transporter activity"/>
    <property type="evidence" value="ECO:0007669"/>
    <property type="project" value="InterPro"/>
</dbReference>
<feature type="transmembrane region" description="Helical" evidence="15">
    <location>
        <begin position="275"/>
        <end position="297"/>
    </location>
</feature>
<keyword evidence="12" id="KW-0325">Glycoprotein</keyword>
<evidence type="ECO:0000256" key="3">
    <source>
        <dbReference type="ARBA" id="ARBA00004651"/>
    </source>
</evidence>
<dbReference type="GO" id="GO:1904659">
    <property type="term" value="P:D-glucose transmembrane transport"/>
    <property type="evidence" value="ECO:0007669"/>
    <property type="project" value="TreeGrafter"/>
</dbReference>
<dbReference type="Proteomes" id="UP001152622">
    <property type="component" value="Chromosome 6"/>
</dbReference>
<evidence type="ECO:0000256" key="11">
    <source>
        <dbReference type="ARBA" id="ARBA00023136"/>
    </source>
</evidence>
<evidence type="ECO:0000256" key="4">
    <source>
        <dbReference type="ARBA" id="ARBA00007004"/>
    </source>
</evidence>
<evidence type="ECO:0000256" key="10">
    <source>
        <dbReference type="ARBA" id="ARBA00022989"/>
    </source>
</evidence>
<dbReference type="GO" id="GO:0005886">
    <property type="term" value="C:plasma membrane"/>
    <property type="evidence" value="ECO:0007669"/>
    <property type="project" value="UniProtKB-SubCell"/>
</dbReference>
<protein>
    <recommendedName>
        <fullName evidence="13">Solute carrier family 2, facilitated glucose transporter member 12</fullName>
    </recommendedName>
    <alternativeName>
        <fullName evidence="14">Glucose transporter type 12</fullName>
    </alternativeName>
</protein>
<evidence type="ECO:0000256" key="8">
    <source>
        <dbReference type="ARBA" id="ARBA00022597"/>
    </source>
</evidence>
<evidence type="ECO:0000256" key="5">
    <source>
        <dbReference type="ARBA" id="ARBA00022448"/>
    </source>
</evidence>
<dbReference type="FunFam" id="1.20.1250.20:FF:000124">
    <property type="entry name" value="Solute carrier family 2, facilitated glucose transporter member 12"/>
    <property type="match status" value="1"/>
</dbReference>
<evidence type="ECO:0000259" key="16">
    <source>
        <dbReference type="PROSITE" id="PS50850"/>
    </source>
</evidence>
<comment type="caution">
    <text evidence="17">The sequence shown here is derived from an EMBL/GenBank/DDBJ whole genome shotgun (WGS) entry which is preliminary data.</text>
</comment>
<name>A0A9Q1FCF6_SYNKA</name>
<evidence type="ECO:0000256" key="12">
    <source>
        <dbReference type="ARBA" id="ARBA00023180"/>
    </source>
</evidence>
<feature type="transmembrane region" description="Helical" evidence="15">
    <location>
        <begin position="215"/>
        <end position="235"/>
    </location>
</feature>
<dbReference type="Gene3D" id="1.20.1250.20">
    <property type="entry name" value="MFS general substrate transporter like domains"/>
    <property type="match status" value="2"/>
</dbReference>
<dbReference type="GO" id="GO:0072359">
    <property type="term" value="P:circulatory system development"/>
    <property type="evidence" value="ECO:0007669"/>
    <property type="project" value="TreeGrafter"/>
</dbReference>
<keyword evidence="8" id="KW-0762">Sugar transport</keyword>
<keyword evidence="18" id="KW-1185">Reference proteome</keyword>
<evidence type="ECO:0000256" key="7">
    <source>
        <dbReference type="ARBA" id="ARBA00022490"/>
    </source>
</evidence>
<dbReference type="InterPro" id="IPR005829">
    <property type="entry name" value="Sugar_transporter_CS"/>
</dbReference>
<keyword evidence="7" id="KW-0963">Cytoplasm</keyword>
<keyword evidence="6" id="KW-1003">Cell membrane</keyword>
<feature type="transmembrane region" description="Helical" evidence="15">
    <location>
        <begin position="603"/>
        <end position="623"/>
    </location>
</feature>
<feature type="transmembrane region" description="Helical" evidence="15">
    <location>
        <begin position="241"/>
        <end position="263"/>
    </location>
</feature>
<dbReference type="GO" id="GO:0048471">
    <property type="term" value="C:perinuclear region of cytoplasm"/>
    <property type="evidence" value="ECO:0007669"/>
    <property type="project" value="UniProtKB-SubCell"/>
</dbReference>
<sequence length="909" mass="97244">MLLADISLHIAQPRFSFPTGKSFGRCVQTAFQIARLSLKSRKFHRHLHRQASHSGAEEGTCSNLTSFLFFRADADEDEASLRQHMEARGAVGEIYSGGVIRSQAGFLRAIVPVTAGWKVLPGWTPTGLNRNFTAEDILKRLRCQTFLLLASVVAAVSGFMLGYEMGLISGALLQLRELLSLTCQRQEMAVSSLLFGALLISLVGGFILDRYGRKSSIIASACTVVVGTLVVIGFASYPALIAGRAVVGMAVALSGTASCLYIAEIAPKDKRGLLVCLYELMVVIGILLGFGFSYAFADVPGGWKYMFAVVVPPAILQGVTMLFLPVSPRFLMKNGKHQAAQRVLVRLGASSADEELQSIQSSVKEESQYSFLDLFRSKDNIRMRLMIGVALVFFQQVTGQPNVLFYASTILKSVGFHSNQAATLASTGLGVVKVVATVPAVLLVDRLGSKAFLCVGSVVMTLSLATLGVVTLQSHANVTSLCRSPVAGGLNHTAWPQNASEARAPGDFRAAGDFRAPVELAPPVPDGLNLTNASDGWMTKGRWSQEGGKVTEASPLQTGASGALKWLSLVSLLVYVTAFSISLGPMVYVVLSEIFPLGIRGKAVSVVSAINWGTNLVISLTFLTVTDKIGLPNVIFTYAAMSFALLVFVILYIPETKGRSLEQISKELAKKGNAGTNCVALRSYRPVSTGTVQIRSEAMRLIHAPQHVLEGRSVCRFNSSPRGPTVSAGLTPVLEGRSVCRFNSSPGGPQCLQVYFVASLLMCCSIATMAEICLCQLCSRSSGAAPDSTALQSEKKTTIPMMPARLGRGTAGLRSWRSVRTNNHDRLRALEAGGQTQAAQGPLMTQSWDAFLGGDRALAARRVGDVSVSPLSPAHSGNRGAVDVNGEASLHITPTRDPWRNHTVVTLHY</sequence>
<dbReference type="InterPro" id="IPR036259">
    <property type="entry name" value="MFS_trans_sf"/>
</dbReference>
<feature type="transmembrane region" description="Helical" evidence="15">
    <location>
        <begin position="188"/>
        <end position="208"/>
    </location>
</feature>
<dbReference type="SUPFAM" id="SSF103473">
    <property type="entry name" value="MFS general substrate transporter"/>
    <property type="match status" value="1"/>
</dbReference>
<keyword evidence="9 15" id="KW-0812">Transmembrane</keyword>
<dbReference type="PROSITE" id="PS00216">
    <property type="entry name" value="SUGAR_TRANSPORT_1"/>
    <property type="match status" value="1"/>
</dbReference>
<evidence type="ECO:0000256" key="2">
    <source>
        <dbReference type="ARBA" id="ARBA00004556"/>
    </source>
</evidence>
<dbReference type="EMBL" id="JAINUF010000006">
    <property type="protein sequence ID" value="KAJ8355755.1"/>
    <property type="molecule type" value="Genomic_DNA"/>
</dbReference>
<organism evidence="17 18">
    <name type="scientific">Synaphobranchus kaupii</name>
    <name type="common">Kaup's arrowtooth eel</name>
    <dbReference type="NCBI Taxonomy" id="118154"/>
    <lineage>
        <taxon>Eukaryota</taxon>
        <taxon>Metazoa</taxon>
        <taxon>Chordata</taxon>
        <taxon>Craniata</taxon>
        <taxon>Vertebrata</taxon>
        <taxon>Euteleostomi</taxon>
        <taxon>Actinopterygii</taxon>
        <taxon>Neopterygii</taxon>
        <taxon>Teleostei</taxon>
        <taxon>Anguilliformes</taxon>
        <taxon>Synaphobranchidae</taxon>
        <taxon>Synaphobranchus</taxon>
    </lineage>
</organism>
<reference evidence="17" key="1">
    <citation type="journal article" date="2023" name="Science">
        <title>Genome structures resolve the early diversification of teleost fishes.</title>
        <authorList>
            <person name="Parey E."/>
            <person name="Louis A."/>
            <person name="Montfort J."/>
            <person name="Bouchez O."/>
            <person name="Roques C."/>
            <person name="Iampietro C."/>
            <person name="Lluch J."/>
            <person name="Castinel A."/>
            <person name="Donnadieu C."/>
            <person name="Desvignes T."/>
            <person name="Floi Bucao C."/>
            <person name="Jouanno E."/>
            <person name="Wen M."/>
            <person name="Mejri S."/>
            <person name="Dirks R."/>
            <person name="Jansen H."/>
            <person name="Henkel C."/>
            <person name="Chen W.J."/>
            <person name="Zahm M."/>
            <person name="Cabau C."/>
            <person name="Klopp C."/>
            <person name="Thompson A.W."/>
            <person name="Robinson-Rechavi M."/>
            <person name="Braasch I."/>
            <person name="Lecointre G."/>
            <person name="Bobe J."/>
            <person name="Postlethwait J.H."/>
            <person name="Berthelot C."/>
            <person name="Roest Crollius H."/>
            <person name="Guiguen Y."/>
        </authorList>
    </citation>
    <scope>NUCLEOTIDE SEQUENCE</scope>
    <source>
        <strain evidence="17">WJC10195</strain>
    </source>
</reference>
<feature type="transmembrane region" description="Helical" evidence="15">
    <location>
        <begin position="146"/>
        <end position="168"/>
    </location>
</feature>
<evidence type="ECO:0000256" key="14">
    <source>
        <dbReference type="ARBA" id="ARBA00042905"/>
    </source>
</evidence>
<dbReference type="InterPro" id="IPR050820">
    <property type="entry name" value="MFS_Sugar_Transporter"/>
</dbReference>
<gene>
    <name evidence="17" type="ORF">SKAU_G00185490</name>
</gene>
<dbReference type="PANTHER" id="PTHR48023">
    <property type="entry name" value="D-XYLOSE-PROTON SYMPORTER-LIKE 2"/>
    <property type="match status" value="1"/>
</dbReference>
<feature type="transmembrane region" description="Helical" evidence="15">
    <location>
        <begin position="635"/>
        <end position="653"/>
    </location>
</feature>
<feature type="domain" description="Major facilitator superfamily (MFS) profile" evidence="16">
    <location>
        <begin position="150"/>
        <end position="657"/>
    </location>
</feature>
<evidence type="ECO:0000256" key="9">
    <source>
        <dbReference type="ARBA" id="ARBA00022692"/>
    </source>
</evidence>
<evidence type="ECO:0000256" key="15">
    <source>
        <dbReference type="SAM" id="Phobius"/>
    </source>
</evidence>
<comment type="similarity">
    <text evidence="4">Belongs to the major facilitator superfamily. Sugar transporter (TC 2.A.1.1) family. Glucose transporter subfamily.</text>
</comment>
<feature type="transmembrane region" description="Helical" evidence="15">
    <location>
        <begin position="303"/>
        <end position="326"/>
    </location>
</feature>
<evidence type="ECO:0000313" key="17">
    <source>
        <dbReference type="EMBL" id="KAJ8355755.1"/>
    </source>
</evidence>
<dbReference type="OrthoDB" id="4142200at2759"/>
<proteinExistence type="inferred from homology"/>
<comment type="catalytic activity">
    <reaction evidence="1">
        <text>D-glucose(out) = D-glucose(in)</text>
        <dbReference type="Rhea" id="RHEA:60376"/>
        <dbReference type="ChEBI" id="CHEBI:4167"/>
    </reaction>
</comment>
<dbReference type="InterPro" id="IPR020846">
    <property type="entry name" value="MFS_dom"/>
</dbReference>
<keyword evidence="10 15" id="KW-1133">Transmembrane helix</keyword>
<dbReference type="AlphaFoldDB" id="A0A9Q1FCF6"/>
<feature type="transmembrane region" description="Helical" evidence="15">
    <location>
        <begin position="566"/>
        <end position="591"/>
    </location>
</feature>
<dbReference type="PRINTS" id="PR00171">
    <property type="entry name" value="SUGRTRNSPORT"/>
</dbReference>
<accession>A0A9Q1FCF6</accession>
<evidence type="ECO:0000256" key="6">
    <source>
        <dbReference type="ARBA" id="ARBA00022475"/>
    </source>
</evidence>
<dbReference type="PROSITE" id="PS50850">
    <property type="entry name" value="MFS"/>
    <property type="match status" value="1"/>
</dbReference>
<dbReference type="InterPro" id="IPR003663">
    <property type="entry name" value="Sugar/inositol_transpt"/>
</dbReference>
<comment type="subcellular location">
    <subcellularLocation>
        <location evidence="3">Cell membrane</location>
        <topology evidence="3">Multi-pass membrane protein</topology>
    </subcellularLocation>
    <subcellularLocation>
        <location evidence="2">Cytoplasm</location>
        <location evidence="2">Perinuclear region</location>
    </subcellularLocation>
</comment>
<dbReference type="PANTHER" id="PTHR48023:SF2">
    <property type="entry name" value="SOLUTE CARRIER FAMILY 2, FACILITATED GLUCOSE TRANSPORTER MEMBER 12"/>
    <property type="match status" value="1"/>
</dbReference>
<keyword evidence="5" id="KW-0813">Transport</keyword>
<feature type="transmembrane region" description="Helical" evidence="15">
    <location>
        <begin position="421"/>
        <end position="444"/>
    </location>
</feature>
<dbReference type="InterPro" id="IPR005828">
    <property type="entry name" value="MFS_sugar_transport-like"/>
</dbReference>
<dbReference type="Pfam" id="PF00083">
    <property type="entry name" value="Sugar_tr"/>
    <property type="match status" value="2"/>
</dbReference>
<feature type="transmembrane region" description="Helical" evidence="15">
    <location>
        <begin position="451"/>
        <end position="470"/>
    </location>
</feature>
<evidence type="ECO:0000256" key="13">
    <source>
        <dbReference type="ARBA" id="ARBA00039241"/>
    </source>
</evidence>
<evidence type="ECO:0000313" key="18">
    <source>
        <dbReference type="Proteomes" id="UP001152622"/>
    </source>
</evidence>
<evidence type="ECO:0000256" key="1">
    <source>
        <dbReference type="ARBA" id="ARBA00000618"/>
    </source>
</evidence>
<keyword evidence="11 15" id="KW-0472">Membrane</keyword>
<feature type="transmembrane region" description="Helical" evidence="15">
    <location>
        <begin position="385"/>
        <end position="409"/>
    </location>
</feature>